<proteinExistence type="inferred from homology"/>
<keyword evidence="1 6" id="KW-0963">Cytoplasm</keyword>
<name>A0ABT6I4B6_9GAMM</name>
<dbReference type="HAMAP" id="MF_00963">
    <property type="entry name" value="Sigma70_RpoD_SigA"/>
    <property type="match status" value="1"/>
</dbReference>
<keyword evidence="11" id="KW-1185">Reference proteome</keyword>
<dbReference type="PANTHER" id="PTHR30603">
    <property type="entry name" value="RNA POLYMERASE SIGMA FACTOR RPO"/>
    <property type="match status" value="1"/>
</dbReference>
<accession>A0ABT6I4B6</accession>
<dbReference type="InterPro" id="IPR009042">
    <property type="entry name" value="RNA_pol_sigma70_r1_2"/>
</dbReference>
<dbReference type="Pfam" id="PF04542">
    <property type="entry name" value="Sigma70_r2"/>
    <property type="match status" value="1"/>
</dbReference>
<feature type="region of interest" description="Sigma-70 factor domain-3" evidence="6">
    <location>
        <begin position="460"/>
        <end position="536"/>
    </location>
</feature>
<dbReference type="Pfam" id="PF03979">
    <property type="entry name" value="Sigma70_r1_1"/>
    <property type="match status" value="1"/>
</dbReference>
<feature type="region of interest" description="Sigma-70 factor domain-4" evidence="6">
    <location>
        <begin position="549"/>
        <end position="602"/>
    </location>
</feature>
<protein>
    <recommendedName>
        <fullName evidence="6">RNA polymerase sigma factor RpoD</fullName>
    </recommendedName>
    <alternativeName>
        <fullName evidence="6">Sigma-70</fullName>
    </alternativeName>
</protein>
<gene>
    <name evidence="6" type="primary">rpoD</name>
    <name evidence="10" type="ORF">CUR86_06060</name>
</gene>
<evidence type="ECO:0000256" key="7">
    <source>
        <dbReference type="SAM" id="MobiDB-lite"/>
    </source>
</evidence>
<dbReference type="InterPro" id="IPR007630">
    <property type="entry name" value="RNA_pol_sigma70_r4"/>
</dbReference>
<sequence length="615" mass="69262">MAGNAQQSRLKELIARGKEQGFLTYAEVNDHLPEDIADPDQVEDIISMINDMGINVVEEAPDEDTLMMSDDSTDESAAEEAVAALAAVESDVGRTTDPVRMYMREMGTVELLTREGEIEIAKRIEEGLREVMSSLAYLPGAVDSILGVYDQTQDEEAPGRLSDLFSGFIDPDEGIPGVAEVEMPEEVEADISGDDDEDDDEDSEEDDNSSEGGPDPEEARVRFEQIREQNESAKAAIEKHGRGSSEANAEQARLAELFSPIKLSPKHFERLVGQVRISVDQIRGQEKAIMQVFVKQGKVPRKTFISSFLGNEASGSWFDEFLAKHGKYAERLEPFRGDVQRAQRKISFEQEMVLLSVGQLKEVNRRLSIGEAKARRAKKEMVEANLRLVISIAKKYTNRGLQFLDLIQEGNIGLMKAVDKFEYRRGYKFSTYATWWIRQAITRSIADQARTIRIPVHMIETINKLNRVSRQMLQEMGREPTPEELGERLEMPEDKVRKVLKIAKEPISMETPIGDDEDSHLGDFIEDSTMVLPIDSATGEGLIEATRNVLGGLTAREAKVLRMRFGIDMNTDHTLEEVGKQFDVTRERIRQIEAKALRKLRHPSRSEPLRSFLDE</sequence>
<dbReference type="Pfam" id="PF04539">
    <property type="entry name" value="Sigma70_r3"/>
    <property type="match status" value="1"/>
</dbReference>
<evidence type="ECO:0000256" key="4">
    <source>
        <dbReference type="ARBA" id="ARBA00023125"/>
    </source>
</evidence>
<evidence type="ECO:0000313" key="10">
    <source>
        <dbReference type="EMBL" id="MDH4572070.1"/>
    </source>
</evidence>
<dbReference type="SUPFAM" id="SSF88946">
    <property type="entry name" value="Sigma2 domain of RNA polymerase sigma factors"/>
    <property type="match status" value="1"/>
</dbReference>
<dbReference type="Gene3D" id="1.10.601.10">
    <property type="entry name" value="RNA Polymerase Primary Sigma Factor"/>
    <property type="match status" value="1"/>
</dbReference>
<evidence type="ECO:0000313" key="11">
    <source>
        <dbReference type="Proteomes" id="UP001162135"/>
    </source>
</evidence>
<feature type="DNA-binding region" description="H-T-H motif" evidence="6">
    <location>
        <begin position="575"/>
        <end position="594"/>
    </location>
</feature>
<dbReference type="Pfam" id="PF04546">
    <property type="entry name" value="Sigma70_ner"/>
    <property type="match status" value="1"/>
</dbReference>
<dbReference type="NCBIfam" id="TIGR02937">
    <property type="entry name" value="sigma70-ECF"/>
    <property type="match status" value="1"/>
</dbReference>
<dbReference type="InterPro" id="IPR007627">
    <property type="entry name" value="RNA_pol_sigma70_r2"/>
</dbReference>
<keyword evidence="3 6" id="KW-0731">Sigma factor</keyword>
<dbReference type="InterPro" id="IPR000943">
    <property type="entry name" value="RNA_pol_sigma70"/>
</dbReference>
<comment type="function">
    <text evidence="6">Sigma factors are initiation factors that promote the attachment of RNA polymerase to specific initiation sites and are then released. This sigma factor is the primary sigma factor during exponential growth.</text>
</comment>
<dbReference type="NCBIfam" id="NF004208">
    <property type="entry name" value="PRK05658.1"/>
    <property type="match status" value="1"/>
</dbReference>
<evidence type="ECO:0000256" key="6">
    <source>
        <dbReference type="HAMAP-Rule" id="MF_00963"/>
    </source>
</evidence>
<comment type="subunit">
    <text evidence="6">Interacts transiently with the RNA polymerase catalytic core.</text>
</comment>
<evidence type="ECO:0000256" key="1">
    <source>
        <dbReference type="ARBA" id="ARBA00022490"/>
    </source>
</evidence>
<feature type="region of interest" description="Sigma-70 factor domain-2" evidence="6">
    <location>
        <begin position="381"/>
        <end position="451"/>
    </location>
</feature>
<comment type="subcellular location">
    <subcellularLocation>
        <location evidence="6">Cytoplasm</location>
    </subcellularLocation>
</comment>
<dbReference type="InterPro" id="IPR013325">
    <property type="entry name" value="RNA_pol_sigma_r2"/>
</dbReference>
<dbReference type="CDD" id="cd06171">
    <property type="entry name" value="Sigma70_r4"/>
    <property type="match status" value="1"/>
</dbReference>
<dbReference type="Gene3D" id="1.10.220.120">
    <property type="entry name" value="Sigma-70 factor, region 1.1"/>
    <property type="match status" value="1"/>
</dbReference>
<dbReference type="InterPro" id="IPR042189">
    <property type="entry name" value="RNA_pol_sigma_70_r1_1_sf"/>
</dbReference>
<dbReference type="PROSITE" id="PS00716">
    <property type="entry name" value="SIGMA70_2"/>
    <property type="match status" value="1"/>
</dbReference>
<keyword evidence="2 6" id="KW-0805">Transcription regulation</keyword>
<keyword evidence="5 6" id="KW-0804">Transcription</keyword>
<dbReference type="RefSeq" id="WP_110716046.1">
    <property type="nucleotide sequence ID" value="NZ_PGFS01000001.1"/>
</dbReference>
<dbReference type="InterPro" id="IPR007624">
    <property type="entry name" value="RNA_pol_sigma70_r3"/>
</dbReference>
<reference evidence="10" key="2">
    <citation type="submission" date="2017-11" db="EMBL/GenBank/DDBJ databases">
        <authorList>
            <person name="Das S.K."/>
        </authorList>
    </citation>
    <scope>NUCLEOTIDE SEQUENCE</scope>
    <source>
        <strain evidence="10">S4-41</strain>
    </source>
</reference>
<dbReference type="PROSITE" id="PS00715">
    <property type="entry name" value="SIGMA70_1"/>
    <property type="match status" value="1"/>
</dbReference>
<dbReference type="NCBIfam" id="TIGR02393">
    <property type="entry name" value="RpoD_Cterm"/>
    <property type="match status" value="1"/>
</dbReference>
<dbReference type="Pfam" id="PF04545">
    <property type="entry name" value="Sigma70_r4"/>
    <property type="match status" value="1"/>
</dbReference>
<feature type="domain" description="RNA polymerase sigma-70" evidence="8">
    <location>
        <begin position="405"/>
        <end position="418"/>
    </location>
</feature>
<dbReference type="Gene3D" id="1.10.10.10">
    <property type="entry name" value="Winged helix-like DNA-binding domain superfamily/Winged helix DNA-binding domain"/>
    <property type="match status" value="2"/>
</dbReference>
<dbReference type="InterPro" id="IPR012760">
    <property type="entry name" value="RNA_pol_sigma_RpoD_C"/>
</dbReference>
<dbReference type="EMBL" id="PGFS01000001">
    <property type="protein sequence ID" value="MDH4572070.1"/>
    <property type="molecule type" value="Genomic_DNA"/>
</dbReference>
<feature type="domain" description="RNA polymerase sigma-70" evidence="9">
    <location>
        <begin position="574"/>
        <end position="600"/>
    </location>
</feature>
<dbReference type="InterPro" id="IPR050239">
    <property type="entry name" value="Sigma-70_RNA_pol_init_factors"/>
</dbReference>
<evidence type="ECO:0000256" key="2">
    <source>
        <dbReference type="ARBA" id="ARBA00023015"/>
    </source>
</evidence>
<dbReference type="InterPro" id="IPR028630">
    <property type="entry name" value="Sigma70_RpoD"/>
</dbReference>
<dbReference type="Proteomes" id="UP001162135">
    <property type="component" value="Unassembled WGS sequence"/>
</dbReference>
<feature type="short sequence motif" description="Interaction with polymerase core subunit RpoC" evidence="6">
    <location>
        <begin position="405"/>
        <end position="408"/>
    </location>
</feature>
<dbReference type="InterPro" id="IPR036388">
    <property type="entry name" value="WH-like_DNA-bd_sf"/>
</dbReference>
<evidence type="ECO:0000259" key="8">
    <source>
        <dbReference type="PROSITE" id="PS00715"/>
    </source>
</evidence>
<dbReference type="InterPro" id="IPR013324">
    <property type="entry name" value="RNA_pol_sigma_r3/r4-like"/>
</dbReference>
<dbReference type="Pfam" id="PF00140">
    <property type="entry name" value="Sigma70_r1_2"/>
    <property type="match status" value="1"/>
</dbReference>
<evidence type="ECO:0000259" key="9">
    <source>
        <dbReference type="PROSITE" id="PS00716"/>
    </source>
</evidence>
<feature type="region of interest" description="Disordered" evidence="7">
    <location>
        <begin position="190"/>
        <end position="218"/>
    </location>
</feature>
<reference evidence="10" key="1">
    <citation type="journal article" date="2015" name="Antonie Van Leeuwenhoek">
        <title>Comparative 16S rRNA signatures and multilocus sequence analysis for the genus Salinicola and description of Salinicola acroporae sp. nov., isolated from coral Acropora digitifera.</title>
        <authorList>
            <person name="Lepcha R.T."/>
            <person name="Poddar A."/>
            <person name="Schumann P."/>
            <person name="Das S.K."/>
        </authorList>
    </citation>
    <scope>NUCLEOTIDE SEQUENCE</scope>
    <source>
        <strain evidence="10">S4-41</strain>
    </source>
</reference>
<dbReference type="InterPro" id="IPR014284">
    <property type="entry name" value="RNA_pol_sigma-70_dom"/>
</dbReference>
<feature type="compositionally biased region" description="Acidic residues" evidence="7">
    <location>
        <begin position="190"/>
        <end position="209"/>
    </location>
</feature>
<comment type="similarity">
    <text evidence="6">Belongs to the sigma-70 factor family. RpoD/SigA subfamily.</text>
</comment>
<dbReference type="PANTHER" id="PTHR30603:SF60">
    <property type="entry name" value="RNA POLYMERASE SIGMA FACTOR RPOD"/>
    <property type="match status" value="1"/>
</dbReference>
<comment type="caution">
    <text evidence="10">The sequence shown here is derived from an EMBL/GenBank/DDBJ whole genome shotgun (WGS) entry which is preliminary data.</text>
</comment>
<dbReference type="InterPro" id="IPR007127">
    <property type="entry name" value="RNA_pol_sigma_70_r1_1"/>
</dbReference>
<evidence type="ECO:0000256" key="5">
    <source>
        <dbReference type="ARBA" id="ARBA00023163"/>
    </source>
</evidence>
<evidence type="ECO:0000256" key="3">
    <source>
        <dbReference type="ARBA" id="ARBA00023082"/>
    </source>
</evidence>
<dbReference type="SUPFAM" id="SSF88659">
    <property type="entry name" value="Sigma3 and sigma4 domains of RNA polymerase sigma factors"/>
    <property type="match status" value="2"/>
</dbReference>
<dbReference type="InterPro" id="IPR007631">
    <property type="entry name" value="RNA_pol_sigma_70_non-ess"/>
</dbReference>
<dbReference type="PRINTS" id="PR00046">
    <property type="entry name" value="SIGMA70FCT"/>
</dbReference>
<organism evidence="10 11">
    <name type="scientific">Salinicola acroporae</name>
    <dbReference type="NCBI Taxonomy" id="1541440"/>
    <lineage>
        <taxon>Bacteria</taxon>
        <taxon>Pseudomonadati</taxon>
        <taxon>Pseudomonadota</taxon>
        <taxon>Gammaproteobacteria</taxon>
        <taxon>Oceanospirillales</taxon>
        <taxon>Halomonadaceae</taxon>
        <taxon>Salinicola</taxon>
    </lineage>
</organism>
<keyword evidence="4 6" id="KW-0238">DNA-binding</keyword>